<evidence type="ECO:0000313" key="3">
    <source>
        <dbReference type="EMBL" id="MCZ3371524.1"/>
    </source>
</evidence>
<reference evidence="3" key="1">
    <citation type="submission" date="2022-12" db="EMBL/GenBank/DDBJ databases">
        <title>Reclassification of two methanogenic archaea species isolated from the Kolyma lowland permafrost.</title>
        <authorList>
            <person name="Trubitsyn V.E."/>
            <person name="Rivkina E.M."/>
            <person name="Shcherbakova V.A."/>
        </authorList>
    </citation>
    <scope>NUCLEOTIDE SEQUENCE</scope>
    <source>
        <strain evidence="2">M2</strain>
        <strain evidence="3">MK4</strain>
    </source>
</reference>
<dbReference type="Proteomes" id="UP001068021">
    <property type="component" value="Unassembled WGS sequence"/>
</dbReference>
<keyword evidence="1" id="KW-1133">Transmembrane helix</keyword>
<proteinExistence type="predicted"/>
<keyword evidence="1" id="KW-0812">Transmembrane</keyword>
<accession>A0A9E4ZZ81</accession>
<sequence>MENNHKNIIAAGIFLIAFIITFLVSVDILKSLVSGVLFAIITEVVISKHKDTKENPHLQATVKNKTKSEHGGYSAKMINWKAILAGLIVSGILVAALLTTPPSDGATELSEEASMLLTLLVMGSVFLGGALTGYMSYSKESGLVNGVIFTIILGLFMALLSPLMLIFAIPGPIGGIIGGAVGKVLKNN</sequence>
<protein>
    <submittedName>
        <fullName evidence="3">Uncharacterized protein</fullName>
    </submittedName>
</protein>
<feature type="transmembrane region" description="Helical" evidence="1">
    <location>
        <begin position="142"/>
        <end position="160"/>
    </location>
</feature>
<dbReference type="Proteomes" id="UP001074446">
    <property type="component" value="Unassembled WGS sequence"/>
</dbReference>
<dbReference type="EMBL" id="JAPVES010000025">
    <property type="protein sequence ID" value="MCZ3371524.1"/>
    <property type="molecule type" value="Genomic_DNA"/>
</dbReference>
<keyword evidence="1" id="KW-0472">Membrane</keyword>
<evidence type="ECO:0000256" key="1">
    <source>
        <dbReference type="SAM" id="Phobius"/>
    </source>
</evidence>
<comment type="caution">
    <text evidence="3">The sequence shown here is derived from an EMBL/GenBank/DDBJ whole genome shotgun (WGS) entry which is preliminary data.</text>
</comment>
<feature type="transmembrane region" description="Helical" evidence="1">
    <location>
        <begin position="166"/>
        <end position="185"/>
    </location>
</feature>
<feature type="transmembrane region" description="Helical" evidence="1">
    <location>
        <begin position="82"/>
        <end position="101"/>
    </location>
</feature>
<keyword evidence="4" id="KW-1185">Reference proteome</keyword>
<name>A0A9E4ZZ81_9EURY</name>
<organism evidence="3">
    <name type="scientific">Methanobacterium veterum</name>
    <dbReference type="NCBI Taxonomy" id="408577"/>
    <lineage>
        <taxon>Archaea</taxon>
        <taxon>Methanobacteriati</taxon>
        <taxon>Methanobacteriota</taxon>
        <taxon>Methanomada group</taxon>
        <taxon>Methanobacteria</taxon>
        <taxon>Methanobacteriales</taxon>
        <taxon>Methanobacteriaceae</taxon>
        <taxon>Methanobacterium</taxon>
    </lineage>
</organism>
<dbReference type="RefSeq" id="WP_048082142.1">
    <property type="nucleotide sequence ID" value="NZ_JAPVER010000020.1"/>
</dbReference>
<dbReference type="AlphaFoldDB" id="A0A9E4ZZ81"/>
<feature type="transmembrane region" description="Helical" evidence="1">
    <location>
        <begin position="31"/>
        <end position="47"/>
    </location>
</feature>
<evidence type="ECO:0000313" key="4">
    <source>
        <dbReference type="Proteomes" id="UP001068021"/>
    </source>
</evidence>
<feature type="transmembrane region" description="Helical" evidence="1">
    <location>
        <begin position="7"/>
        <end position="25"/>
    </location>
</feature>
<gene>
    <name evidence="3" type="ORF">O3H35_02655</name>
    <name evidence="2" type="ORF">O3H54_10190</name>
</gene>
<evidence type="ECO:0000313" key="2">
    <source>
        <dbReference type="EMBL" id="MCZ3366248.1"/>
    </source>
</evidence>
<feature type="transmembrane region" description="Helical" evidence="1">
    <location>
        <begin position="113"/>
        <end position="135"/>
    </location>
</feature>
<dbReference type="EMBL" id="JAPVER010000020">
    <property type="protein sequence ID" value="MCZ3366248.1"/>
    <property type="molecule type" value="Genomic_DNA"/>
</dbReference>